<gene>
    <name evidence="8" type="ORF">CLV60_101213</name>
</gene>
<evidence type="ECO:0000313" key="8">
    <source>
        <dbReference type="EMBL" id="PSL33844.1"/>
    </source>
</evidence>
<dbReference type="GO" id="GO:0009279">
    <property type="term" value="C:cell outer membrane"/>
    <property type="evidence" value="ECO:0007669"/>
    <property type="project" value="UniProtKB-SubCell"/>
</dbReference>
<sequence>MKLKTYCAAILSCSMLLSCTDLDEKLGSALEKGTTGNINPAELLISAYSSLNGPYQQDNRWCLQELSTDAAVAPTRGGDWDDNGTHRAIHLHTWNADNSYMSNTFGGLLTAIYQSSNVLRYAPSPQQAAEARFIRALAMFDVMDLWGVVPYRESLEDFRELPKTLTSQETIDFIISEMNAIMKDLPDGTAGQAYVASKNAARTLLMKVYLNKGAFLNRQSPKFDAADMSKVISLANEITGYTISAPGKYFDNFAPDNNVKSTENIFTLYNEEGVRGGGVDRAYWTVSHYNMTPGGWNGWATLSNFYDKFAAGDERKGIYYNYPADTTSNRTKSYKIQNVGFLEGQQYSWVTNKPLNARNPATQPLVFTKDITIRTSGATLETAGIRVIKYPFDYASKGQRNNDWVVYRYADVLLMKAEAILRGGTPGAAADALTIVNSIRTNRGAANLTALTLDNLLDERGRELYWEGWRRQDLIRFGKFLLAGQIKPADPDPKTLVYAIPSPQIAVNNNLKQNPGY</sequence>
<dbReference type="Pfam" id="PF07980">
    <property type="entry name" value="SusD_RagB"/>
    <property type="match status" value="1"/>
</dbReference>
<keyword evidence="3" id="KW-0732">Signal</keyword>
<dbReference type="Gene3D" id="1.25.40.390">
    <property type="match status" value="1"/>
</dbReference>
<keyword evidence="4" id="KW-0472">Membrane</keyword>
<dbReference type="Proteomes" id="UP000241964">
    <property type="component" value="Unassembled WGS sequence"/>
</dbReference>
<comment type="subcellular location">
    <subcellularLocation>
        <location evidence="1">Cell outer membrane</location>
    </subcellularLocation>
</comment>
<name>A0A2P8GIP4_9BACT</name>
<dbReference type="InterPro" id="IPR011990">
    <property type="entry name" value="TPR-like_helical_dom_sf"/>
</dbReference>
<evidence type="ECO:0000259" key="6">
    <source>
        <dbReference type="Pfam" id="PF07980"/>
    </source>
</evidence>
<evidence type="ECO:0000256" key="4">
    <source>
        <dbReference type="ARBA" id="ARBA00023136"/>
    </source>
</evidence>
<evidence type="ECO:0000313" key="9">
    <source>
        <dbReference type="Proteomes" id="UP000241964"/>
    </source>
</evidence>
<evidence type="ECO:0000256" key="1">
    <source>
        <dbReference type="ARBA" id="ARBA00004442"/>
    </source>
</evidence>
<dbReference type="InterPro" id="IPR012944">
    <property type="entry name" value="SusD_RagB_dom"/>
</dbReference>
<dbReference type="RefSeq" id="WP_106593529.1">
    <property type="nucleotide sequence ID" value="NZ_PYAS01000001.1"/>
</dbReference>
<feature type="domain" description="SusD-like N-terminal" evidence="7">
    <location>
        <begin position="35"/>
        <end position="210"/>
    </location>
</feature>
<keyword evidence="5" id="KW-0998">Cell outer membrane</keyword>
<dbReference type="EMBL" id="PYAS01000001">
    <property type="protein sequence ID" value="PSL33844.1"/>
    <property type="molecule type" value="Genomic_DNA"/>
</dbReference>
<dbReference type="PROSITE" id="PS51257">
    <property type="entry name" value="PROKAR_LIPOPROTEIN"/>
    <property type="match status" value="1"/>
</dbReference>
<dbReference type="InterPro" id="IPR033985">
    <property type="entry name" value="SusD-like_N"/>
</dbReference>
<organism evidence="8 9">
    <name type="scientific">Dyadobacter jiangsuensis</name>
    <dbReference type="NCBI Taxonomy" id="1591085"/>
    <lineage>
        <taxon>Bacteria</taxon>
        <taxon>Pseudomonadati</taxon>
        <taxon>Bacteroidota</taxon>
        <taxon>Cytophagia</taxon>
        <taxon>Cytophagales</taxon>
        <taxon>Spirosomataceae</taxon>
        <taxon>Dyadobacter</taxon>
    </lineage>
</organism>
<reference evidence="8 9" key="1">
    <citation type="submission" date="2018-03" db="EMBL/GenBank/DDBJ databases">
        <title>Genomic Encyclopedia of Archaeal and Bacterial Type Strains, Phase II (KMG-II): from individual species to whole genera.</title>
        <authorList>
            <person name="Goeker M."/>
        </authorList>
    </citation>
    <scope>NUCLEOTIDE SEQUENCE [LARGE SCALE GENOMIC DNA]</scope>
    <source>
        <strain evidence="8 9">DSM 29057</strain>
    </source>
</reference>
<dbReference type="SUPFAM" id="SSF48452">
    <property type="entry name" value="TPR-like"/>
    <property type="match status" value="1"/>
</dbReference>
<feature type="domain" description="RagB/SusD" evidence="6">
    <location>
        <begin position="269"/>
        <end position="517"/>
    </location>
</feature>
<comment type="caution">
    <text evidence="8">The sequence shown here is derived from an EMBL/GenBank/DDBJ whole genome shotgun (WGS) entry which is preliminary data.</text>
</comment>
<comment type="similarity">
    <text evidence="2">Belongs to the SusD family.</text>
</comment>
<dbReference type="AlphaFoldDB" id="A0A2P8GIP4"/>
<evidence type="ECO:0000256" key="2">
    <source>
        <dbReference type="ARBA" id="ARBA00006275"/>
    </source>
</evidence>
<dbReference type="OrthoDB" id="9783641at2"/>
<proteinExistence type="inferred from homology"/>
<evidence type="ECO:0000259" key="7">
    <source>
        <dbReference type="Pfam" id="PF14322"/>
    </source>
</evidence>
<protein>
    <submittedName>
        <fullName evidence="8">Putative outer membrane starch-binding protein</fullName>
    </submittedName>
</protein>
<dbReference type="Pfam" id="PF14322">
    <property type="entry name" value="SusD-like_3"/>
    <property type="match status" value="1"/>
</dbReference>
<evidence type="ECO:0000256" key="5">
    <source>
        <dbReference type="ARBA" id="ARBA00023237"/>
    </source>
</evidence>
<evidence type="ECO:0000256" key="3">
    <source>
        <dbReference type="ARBA" id="ARBA00022729"/>
    </source>
</evidence>
<keyword evidence="9" id="KW-1185">Reference proteome</keyword>
<accession>A0A2P8GIP4</accession>